<dbReference type="SUPFAM" id="SSF52540">
    <property type="entry name" value="P-loop containing nucleoside triphosphate hydrolases"/>
    <property type="match status" value="1"/>
</dbReference>
<dbReference type="InterPro" id="IPR027417">
    <property type="entry name" value="P-loop_NTPase"/>
</dbReference>
<evidence type="ECO:0000256" key="1">
    <source>
        <dbReference type="SAM" id="MobiDB-lite"/>
    </source>
</evidence>
<protein>
    <submittedName>
        <fullName evidence="2">AAA family ATPase</fullName>
    </submittedName>
</protein>
<accession>A0ABW9XBJ3</accession>
<organism evidence="2 3">
    <name type="scientific">Novosphingobium ovatum</name>
    <dbReference type="NCBI Taxonomy" id="1908523"/>
    <lineage>
        <taxon>Bacteria</taxon>
        <taxon>Pseudomonadati</taxon>
        <taxon>Pseudomonadota</taxon>
        <taxon>Alphaproteobacteria</taxon>
        <taxon>Sphingomonadales</taxon>
        <taxon>Sphingomonadaceae</taxon>
        <taxon>Novosphingobium</taxon>
    </lineage>
</organism>
<name>A0ABW9XBJ3_9SPHN</name>
<dbReference type="InterPro" id="IPR050678">
    <property type="entry name" value="DNA_Partitioning_ATPase"/>
</dbReference>
<proteinExistence type="predicted"/>
<evidence type="ECO:0000313" key="2">
    <source>
        <dbReference type="EMBL" id="NBC35896.1"/>
    </source>
</evidence>
<evidence type="ECO:0000313" key="3">
    <source>
        <dbReference type="Proteomes" id="UP000753724"/>
    </source>
</evidence>
<dbReference type="Gene3D" id="3.40.50.300">
    <property type="entry name" value="P-loop containing nucleotide triphosphate hydrolases"/>
    <property type="match status" value="1"/>
</dbReference>
<dbReference type="EMBL" id="JAAAPO010000002">
    <property type="protein sequence ID" value="NBC35896.1"/>
    <property type="molecule type" value="Genomic_DNA"/>
</dbReference>
<comment type="caution">
    <text evidence="2">The sequence shown here is derived from an EMBL/GenBank/DDBJ whole genome shotgun (WGS) entry which is preliminary data.</text>
</comment>
<keyword evidence="3" id="KW-1185">Reference proteome</keyword>
<dbReference type="PANTHER" id="PTHR13696:SF96">
    <property type="entry name" value="COBQ_COBB_MIND_PARA NUCLEOTIDE BINDING DOMAIN-CONTAINING PROTEIN"/>
    <property type="match status" value="1"/>
</dbReference>
<dbReference type="Pfam" id="PF09140">
    <property type="entry name" value="MipZ"/>
    <property type="match status" value="1"/>
</dbReference>
<feature type="region of interest" description="Disordered" evidence="1">
    <location>
        <begin position="13"/>
        <end position="32"/>
    </location>
</feature>
<dbReference type="Proteomes" id="UP000753724">
    <property type="component" value="Unassembled WGS sequence"/>
</dbReference>
<dbReference type="RefSeq" id="WP_161717186.1">
    <property type="nucleotide sequence ID" value="NZ_JAAAPO010000002.1"/>
</dbReference>
<dbReference type="PANTHER" id="PTHR13696">
    <property type="entry name" value="P-LOOP CONTAINING NUCLEOSIDE TRIPHOSPHATE HYDROLASE"/>
    <property type="match status" value="1"/>
</dbReference>
<sequence length="327" mass="35938">MFKRLFRLPQAADTKPIRITPPPSASAPRRNVNHEGEHPLVVVNDIASRPRPDGRIIVVANEKGGVGKSTLAFHTCIALCDAGYSVSAIDLDFRQQSLARALSFREATSRRLDVDLPSPTYTAVAHTTGALLCQEIARIGWKSDYIIIDVAGSDSPLARRAIAMADTLLTPINSSFVDLDLLGRFNPTTLEVVSAGFFSRMVSELREERLRRNLSDLDWLVMPNRLRSGSSHNQARFEAALARLAPNVGFRVGSGMSERVAYRELFLLGLTHLDLRHIPSLHHMKAQARDEITTLMADLNIEEYAPRAENLPMPDIVADLAAGSVAA</sequence>
<dbReference type="InterPro" id="IPR015223">
    <property type="entry name" value="MipZ"/>
</dbReference>
<gene>
    <name evidence="2" type="ORF">GTZ99_04920</name>
</gene>
<dbReference type="CDD" id="cd02042">
    <property type="entry name" value="ParAB_family"/>
    <property type="match status" value="1"/>
</dbReference>
<reference evidence="3" key="1">
    <citation type="submission" date="2020-01" db="EMBL/GenBank/DDBJ databases">
        <title>Sphingomonas sp. strain CSW-10.</title>
        <authorList>
            <person name="Chen W.-M."/>
        </authorList>
    </citation>
    <scope>NUCLEOTIDE SEQUENCE [LARGE SCALE GENOMIC DNA]</scope>
    <source>
        <strain evidence="3">FSY-8</strain>
    </source>
</reference>